<evidence type="ECO:0000259" key="1">
    <source>
        <dbReference type="Pfam" id="PF00646"/>
    </source>
</evidence>
<dbReference type="Proteomes" id="UP000053732">
    <property type="component" value="Unassembled WGS sequence"/>
</dbReference>
<dbReference type="InterPro" id="IPR036047">
    <property type="entry name" value="F-box-like_dom_sf"/>
</dbReference>
<evidence type="ECO:0000313" key="3">
    <source>
        <dbReference type="Proteomes" id="UP000053732"/>
    </source>
</evidence>
<reference evidence="2 3" key="1">
    <citation type="journal article" date="2014" name="Nat. Commun.">
        <title>Multiple recent horizontal transfers of a large genomic region in cheese making fungi.</title>
        <authorList>
            <person name="Cheeseman K."/>
            <person name="Ropars J."/>
            <person name="Renault P."/>
            <person name="Dupont J."/>
            <person name="Gouzy J."/>
            <person name="Branca A."/>
            <person name="Abraham A.L."/>
            <person name="Ceppi M."/>
            <person name="Conseiller E."/>
            <person name="Debuchy R."/>
            <person name="Malagnac F."/>
            <person name="Goarin A."/>
            <person name="Silar P."/>
            <person name="Lacoste S."/>
            <person name="Sallet E."/>
            <person name="Bensimon A."/>
            <person name="Giraud T."/>
            <person name="Brygoo Y."/>
        </authorList>
    </citation>
    <scope>NUCLEOTIDE SEQUENCE [LARGE SCALE GENOMIC DNA]</scope>
    <source>
        <strain evidence="3">FM 013</strain>
    </source>
</reference>
<feature type="domain" description="F-box" evidence="1">
    <location>
        <begin position="23"/>
        <end position="51"/>
    </location>
</feature>
<keyword evidence="3" id="KW-1185">Reference proteome</keyword>
<dbReference type="AlphaFoldDB" id="A0A0G4PU00"/>
<dbReference type="EMBL" id="HG793175">
    <property type="protein sequence ID" value="CRL29970.1"/>
    <property type="molecule type" value="Genomic_DNA"/>
</dbReference>
<accession>A0A0G4PU00</accession>
<dbReference type="InterPro" id="IPR001810">
    <property type="entry name" value="F-box_dom"/>
</dbReference>
<proteinExistence type="predicted"/>
<sequence>MLILQDHLSALNLQGTELSIWVFPSEILFIIFDCLPAVDRVYFALTCKCLYANFIASLKTKPLDQSLPKHLVPRPCRTFRYRNLDLEKQDRMQLLRRLENPRWKCCIECLNLHPHSAWEMPNDCSNPRFPYGKDCMPWAGLVDICPCTRITFKDRLGIAEDLKSTDNPRYDGFSLTRVNGCRQLWHRCEVTSHRAKVVIQTMLQTNQEAPTLRVINAYTFHFPKGIHQKKMECPTCLHEDPRNWLKRFFRDAGVEFVGWDNGKTSTFDVQDTELYLFQLRVHRYLGRRGWVDEHWESNRNDHERILVGANMTLKSRLRLALRRKEKKPISHQPKTSKLQNGEIPAEILDLVYEQLPTLDQIYFALTCKYLYIHFVSFFRVKDLDHAKHLIPREERLPIRHNAELEARPQIQLLRQLENNAGNAAWSKESHDCYKCGPLHSRDCMPFAGYLDAQVAIKTVLMTKSVKGDPKSKSLYVGNAYDFEFPKGLPGALSGICPHKEIKKWLRQFFIETGLDYSVGGIVMPLETEPHLIKILTARNLGYRNWNKRGWKNNRNDREWPWVEL</sequence>
<dbReference type="CDD" id="cd09917">
    <property type="entry name" value="F-box_SF"/>
    <property type="match status" value="1"/>
</dbReference>
<dbReference type="SUPFAM" id="SSF81383">
    <property type="entry name" value="F-box domain"/>
    <property type="match status" value="1"/>
</dbReference>
<name>A0A0G4PU00_PENC3</name>
<protein>
    <submittedName>
        <fullName evidence="2">Str. FM013</fullName>
    </submittedName>
</protein>
<organism evidence="2 3">
    <name type="scientific">Penicillium camemberti (strain FM 013)</name>
    <dbReference type="NCBI Taxonomy" id="1429867"/>
    <lineage>
        <taxon>Eukaryota</taxon>
        <taxon>Fungi</taxon>
        <taxon>Dikarya</taxon>
        <taxon>Ascomycota</taxon>
        <taxon>Pezizomycotina</taxon>
        <taxon>Eurotiomycetes</taxon>
        <taxon>Eurotiomycetidae</taxon>
        <taxon>Eurotiales</taxon>
        <taxon>Aspergillaceae</taxon>
        <taxon>Penicillium</taxon>
    </lineage>
</organism>
<gene>
    <name evidence="2" type="ORF">PCAMFM013_S042g000029</name>
</gene>
<evidence type="ECO:0000313" key="2">
    <source>
        <dbReference type="EMBL" id="CRL29970.1"/>
    </source>
</evidence>
<dbReference type="Pfam" id="PF00646">
    <property type="entry name" value="F-box"/>
    <property type="match status" value="1"/>
</dbReference>